<keyword evidence="9" id="KW-0479">Metal-binding</keyword>
<dbReference type="FunFam" id="3.40.1380.20:FF:000009">
    <property type="entry name" value="Pyruvate kinase"/>
    <property type="match status" value="1"/>
</dbReference>
<comment type="caution">
    <text evidence="22">The sequence shown here is derived from an EMBL/GenBank/DDBJ whole genome shotgun (WGS) entry which is preliminary data.</text>
</comment>
<evidence type="ECO:0000256" key="8">
    <source>
        <dbReference type="ARBA" id="ARBA00022679"/>
    </source>
</evidence>
<dbReference type="Pfam" id="PF00224">
    <property type="entry name" value="PK"/>
    <property type="match status" value="1"/>
</dbReference>
<dbReference type="InterPro" id="IPR011037">
    <property type="entry name" value="Pyrv_Knase-like_insert_dom_sf"/>
</dbReference>
<dbReference type="NCBIfam" id="NF004978">
    <property type="entry name" value="PRK06354.1"/>
    <property type="match status" value="1"/>
</dbReference>
<feature type="domain" description="Pyruvate kinase barrel" evidence="20">
    <location>
        <begin position="1"/>
        <end position="322"/>
    </location>
</feature>
<evidence type="ECO:0000256" key="5">
    <source>
        <dbReference type="ARBA" id="ARBA00011881"/>
    </source>
</evidence>
<keyword evidence="13 19" id="KW-0460">Magnesium</keyword>
<keyword evidence="15 19" id="KW-0324">Glycolysis</keyword>
<dbReference type="SUPFAM" id="SSF52935">
    <property type="entry name" value="PK C-terminal domain-like"/>
    <property type="match status" value="1"/>
</dbReference>
<comment type="cofactor">
    <cofactor evidence="1">
        <name>Mg(2+)</name>
        <dbReference type="ChEBI" id="CHEBI:18420"/>
    </cofactor>
</comment>
<evidence type="ECO:0000256" key="2">
    <source>
        <dbReference type="ARBA" id="ARBA00001958"/>
    </source>
</evidence>
<dbReference type="SUPFAM" id="SSF51621">
    <property type="entry name" value="Phosphoenolpyruvate/pyruvate domain"/>
    <property type="match status" value="1"/>
</dbReference>
<dbReference type="InterPro" id="IPR015806">
    <property type="entry name" value="Pyrv_Knase_insert_dom_sf"/>
</dbReference>
<dbReference type="InterPro" id="IPR036918">
    <property type="entry name" value="Pyrv_Knase_C_sf"/>
</dbReference>
<dbReference type="NCBIfam" id="NF004886">
    <property type="entry name" value="PRK06247.1"/>
    <property type="match status" value="1"/>
</dbReference>
<sequence length="481" mass="50911">MRRAKIVCTLGPSTSTPQKIQELVAAGMDLARLNLSHGDHAVHEANYRAVRAAGDAAGRAVGTLADLQGPKIRTGRFADGPITLTPGAHFTITTRDVPGDEQVVGTTYAGLPGDVSAGDRILVDDGKISLTVEEVTETDVRCVVVYGGPLSNNKGINLPGVAVSVPALSEKDEDDLRWAVRLGVDFVALSFVRSARDIDRVHEIMDEEGARLPVIAKIEKPQAVEDLDAIVDAFDGIMVARGDLGVEMPLEEVPLVQKRAVDMARRKAKPVIVATQVLESMMESSRPTRAEASDAANAVLDGADALMLSGETAAGAFPIEAVTVMARIIESTEDNGLERIDHLSGMGTAQGAVITRAAAEIGTELDVKYLIAFTQTGGCARRLAQLRPALPTLAFSPTQSVRSQLALVWGIETFLTPPVTSTDQYAMMVDEILLDAGRVEEGDKVVIVAGSPPGIPGSTNAVRVHRIGDARNGVASAYRMM</sequence>
<dbReference type="InterPro" id="IPR001697">
    <property type="entry name" value="Pyr_Knase"/>
</dbReference>
<dbReference type="FunFam" id="2.40.33.10:FF:000001">
    <property type="entry name" value="Pyruvate kinase"/>
    <property type="match status" value="1"/>
</dbReference>
<keyword evidence="8 19" id="KW-0808">Transferase</keyword>
<comment type="pathway">
    <text evidence="3 19">Carbohydrate degradation; glycolysis; pyruvate from D-glyceraldehyde 3-phosphate: step 5/5.</text>
</comment>
<dbReference type="PROSITE" id="PS00110">
    <property type="entry name" value="PYRUVATE_KINASE"/>
    <property type="match status" value="1"/>
</dbReference>
<evidence type="ECO:0000256" key="15">
    <source>
        <dbReference type="ARBA" id="ARBA00023152"/>
    </source>
</evidence>
<dbReference type="UniPathway" id="UPA00109">
    <property type="reaction ID" value="UER00188"/>
</dbReference>
<dbReference type="Gene3D" id="3.20.20.60">
    <property type="entry name" value="Phosphoenolpyruvate-binding domains"/>
    <property type="match status" value="1"/>
</dbReference>
<dbReference type="Pfam" id="PF02887">
    <property type="entry name" value="PK_C"/>
    <property type="match status" value="1"/>
</dbReference>
<reference evidence="22 23" key="1">
    <citation type="submission" date="2016-01" db="EMBL/GenBank/DDBJ databases">
        <title>Janibacter melonis strain CD11_4 genome sequencing and assembly.</title>
        <authorList>
            <person name="Nair G.R."/>
            <person name="Kaur G."/>
            <person name="Chander A.M."/>
            <person name="Mayilraj S."/>
        </authorList>
    </citation>
    <scope>NUCLEOTIDE SEQUENCE [LARGE SCALE GENOMIC DNA]</scope>
    <source>
        <strain evidence="22 23">CD11-4</strain>
    </source>
</reference>
<dbReference type="PRINTS" id="PR01050">
    <property type="entry name" value="PYRUVTKNASE"/>
</dbReference>
<dbReference type="InterPro" id="IPR040442">
    <property type="entry name" value="Pyrv_kinase-like_dom_sf"/>
</dbReference>
<dbReference type="Gene3D" id="3.40.1380.20">
    <property type="entry name" value="Pyruvate kinase, C-terminal domain"/>
    <property type="match status" value="1"/>
</dbReference>
<dbReference type="NCBIfam" id="NF004491">
    <property type="entry name" value="PRK05826.1"/>
    <property type="match status" value="1"/>
</dbReference>
<dbReference type="InterPro" id="IPR015793">
    <property type="entry name" value="Pyrv_Knase_brl"/>
</dbReference>
<keyword evidence="23" id="KW-1185">Reference proteome</keyword>
<accession>A0A176QBR4</accession>
<dbReference type="EMBL" id="LQZG01000003">
    <property type="protein sequence ID" value="OAB87173.1"/>
    <property type="molecule type" value="Genomic_DNA"/>
</dbReference>
<dbReference type="GO" id="GO:0005524">
    <property type="term" value="F:ATP binding"/>
    <property type="evidence" value="ECO:0007669"/>
    <property type="project" value="UniProtKB-KW"/>
</dbReference>
<dbReference type="PANTHER" id="PTHR11817">
    <property type="entry name" value="PYRUVATE KINASE"/>
    <property type="match status" value="1"/>
</dbReference>
<dbReference type="GO" id="GO:0016301">
    <property type="term" value="F:kinase activity"/>
    <property type="evidence" value="ECO:0007669"/>
    <property type="project" value="UniProtKB-KW"/>
</dbReference>
<proteinExistence type="inferred from homology"/>
<organism evidence="22 23">
    <name type="scientific">Janibacter melonis</name>
    <dbReference type="NCBI Taxonomy" id="262209"/>
    <lineage>
        <taxon>Bacteria</taxon>
        <taxon>Bacillati</taxon>
        <taxon>Actinomycetota</taxon>
        <taxon>Actinomycetes</taxon>
        <taxon>Micrococcales</taxon>
        <taxon>Intrasporangiaceae</taxon>
        <taxon>Janibacter</taxon>
    </lineage>
</organism>
<dbReference type="InterPro" id="IPR015813">
    <property type="entry name" value="Pyrv/PenolPyrv_kinase-like_dom"/>
</dbReference>
<evidence type="ECO:0000256" key="18">
    <source>
        <dbReference type="NCBIfam" id="TIGR01064"/>
    </source>
</evidence>
<dbReference type="SUPFAM" id="SSF50800">
    <property type="entry name" value="PK beta-barrel domain-like"/>
    <property type="match status" value="1"/>
</dbReference>
<evidence type="ECO:0000256" key="9">
    <source>
        <dbReference type="ARBA" id="ARBA00022723"/>
    </source>
</evidence>
<evidence type="ECO:0000256" key="3">
    <source>
        <dbReference type="ARBA" id="ARBA00004997"/>
    </source>
</evidence>
<dbReference type="GO" id="GO:0004743">
    <property type="term" value="F:pyruvate kinase activity"/>
    <property type="evidence" value="ECO:0007669"/>
    <property type="project" value="UniProtKB-UniRule"/>
</dbReference>
<evidence type="ECO:0000259" key="21">
    <source>
        <dbReference type="Pfam" id="PF02887"/>
    </source>
</evidence>
<evidence type="ECO:0000256" key="6">
    <source>
        <dbReference type="ARBA" id="ARBA00012142"/>
    </source>
</evidence>
<keyword evidence="10" id="KW-0547">Nucleotide-binding</keyword>
<evidence type="ECO:0000256" key="14">
    <source>
        <dbReference type="ARBA" id="ARBA00022958"/>
    </source>
</evidence>
<dbReference type="GO" id="GO:0030955">
    <property type="term" value="F:potassium ion binding"/>
    <property type="evidence" value="ECO:0007669"/>
    <property type="project" value="UniProtKB-UniRule"/>
</dbReference>
<evidence type="ECO:0000313" key="23">
    <source>
        <dbReference type="Proteomes" id="UP000076976"/>
    </source>
</evidence>
<name>A0A176QBR4_9MICO</name>
<dbReference type="EC" id="2.7.1.40" evidence="6 18"/>
<dbReference type="STRING" id="262209.AWH69_12540"/>
<comment type="cofactor">
    <cofactor evidence="2">
        <name>K(+)</name>
        <dbReference type="ChEBI" id="CHEBI:29103"/>
    </cofactor>
</comment>
<evidence type="ECO:0000256" key="12">
    <source>
        <dbReference type="ARBA" id="ARBA00022840"/>
    </source>
</evidence>
<protein>
    <recommendedName>
        <fullName evidence="7 18">Pyruvate kinase</fullName>
        <ecNumber evidence="6 18">2.7.1.40</ecNumber>
    </recommendedName>
</protein>
<comment type="similarity">
    <text evidence="4 19">Belongs to the pyruvate kinase family.</text>
</comment>
<dbReference type="InterPro" id="IPR015795">
    <property type="entry name" value="Pyrv_Knase_C"/>
</dbReference>
<keyword evidence="11 19" id="KW-0418">Kinase</keyword>
<evidence type="ECO:0000256" key="11">
    <source>
        <dbReference type="ARBA" id="ARBA00022777"/>
    </source>
</evidence>
<gene>
    <name evidence="22" type="ORF">AWH69_12540</name>
</gene>
<dbReference type="Gene3D" id="2.40.33.10">
    <property type="entry name" value="PK beta-barrel domain-like"/>
    <property type="match status" value="1"/>
</dbReference>
<evidence type="ECO:0000256" key="13">
    <source>
        <dbReference type="ARBA" id="ARBA00022842"/>
    </source>
</evidence>
<dbReference type="Proteomes" id="UP000076976">
    <property type="component" value="Unassembled WGS sequence"/>
</dbReference>
<keyword evidence="12" id="KW-0067">ATP-binding</keyword>
<evidence type="ECO:0000259" key="20">
    <source>
        <dbReference type="Pfam" id="PF00224"/>
    </source>
</evidence>
<feature type="domain" description="Pyruvate kinase C-terminal" evidence="21">
    <location>
        <begin position="354"/>
        <end position="465"/>
    </location>
</feature>
<evidence type="ECO:0000256" key="17">
    <source>
        <dbReference type="ARBA" id="ARBA00048152"/>
    </source>
</evidence>
<dbReference type="GO" id="GO:0000287">
    <property type="term" value="F:magnesium ion binding"/>
    <property type="evidence" value="ECO:0007669"/>
    <property type="project" value="UniProtKB-UniRule"/>
</dbReference>
<evidence type="ECO:0000256" key="7">
    <source>
        <dbReference type="ARBA" id="ARBA00018587"/>
    </source>
</evidence>
<evidence type="ECO:0000256" key="16">
    <source>
        <dbReference type="ARBA" id="ARBA00023317"/>
    </source>
</evidence>
<evidence type="ECO:0000256" key="4">
    <source>
        <dbReference type="ARBA" id="ARBA00008663"/>
    </source>
</evidence>
<comment type="subunit">
    <text evidence="5">Homotetramer.</text>
</comment>
<comment type="catalytic activity">
    <reaction evidence="17 19">
        <text>pyruvate + ATP = phosphoenolpyruvate + ADP + H(+)</text>
        <dbReference type="Rhea" id="RHEA:18157"/>
        <dbReference type="ChEBI" id="CHEBI:15361"/>
        <dbReference type="ChEBI" id="CHEBI:15378"/>
        <dbReference type="ChEBI" id="CHEBI:30616"/>
        <dbReference type="ChEBI" id="CHEBI:58702"/>
        <dbReference type="ChEBI" id="CHEBI:456216"/>
        <dbReference type="EC" id="2.7.1.40"/>
    </reaction>
</comment>
<dbReference type="AlphaFoldDB" id="A0A176QBR4"/>
<dbReference type="RefSeq" id="WP_068276104.1">
    <property type="nucleotide sequence ID" value="NZ_LQZG01000003.1"/>
</dbReference>
<keyword evidence="14" id="KW-0630">Potassium</keyword>
<keyword evidence="16 22" id="KW-0670">Pyruvate</keyword>
<evidence type="ECO:0000256" key="1">
    <source>
        <dbReference type="ARBA" id="ARBA00001946"/>
    </source>
</evidence>
<dbReference type="NCBIfam" id="TIGR01064">
    <property type="entry name" value="pyruv_kin"/>
    <property type="match status" value="1"/>
</dbReference>
<dbReference type="InterPro" id="IPR018209">
    <property type="entry name" value="Pyrv_Knase_AS"/>
</dbReference>
<evidence type="ECO:0000313" key="22">
    <source>
        <dbReference type="EMBL" id="OAB87173.1"/>
    </source>
</evidence>
<evidence type="ECO:0000256" key="10">
    <source>
        <dbReference type="ARBA" id="ARBA00022741"/>
    </source>
</evidence>
<evidence type="ECO:0000256" key="19">
    <source>
        <dbReference type="RuleBase" id="RU000504"/>
    </source>
</evidence>